<dbReference type="Proteomes" id="UP001589575">
    <property type="component" value="Unassembled WGS sequence"/>
</dbReference>
<dbReference type="EMBL" id="JBHMFI010000001">
    <property type="protein sequence ID" value="MFB9073762.1"/>
    <property type="molecule type" value="Genomic_DNA"/>
</dbReference>
<organism evidence="1 2">
    <name type="scientific">Citricoccus parietis</name>
    <dbReference type="NCBI Taxonomy" id="592307"/>
    <lineage>
        <taxon>Bacteria</taxon>
        <taxon>Bacillati</taxon>
        <taxon>Actinomycetota</taxon>
        <taxon>Actinomycetes</taxon>
        <taxon>Micrococcales</taxon>
        <taxon>Micrococcaceae</taxon>
        <taxon>Citricoccus</taxon>
    </lineage>
</organism>
<name>A0ABV5G4B0_9MICC</name>
<comment type="caution">
    <text evidence="1">The sequence shown here is derived from an EMBL/GenBank/DDBJ whole genome shotgun (WGS) entry which is preliminary data.</text>
</comment>
<accession>A0ABV5G4B0</accession>
<reference evidence="1 2" key="1">
    <citation type="submission" date="2024-09" db="EMBL/GenBank/DDBJ databases">
        <authorList>
            <person name="Sun Q."/>
            <person name="Mori K."/>
        </authorList>
    </citation>
    <scope>NUCLEOTIDE SEQUENCE [LARGE SCALE GENOMIC DNA]</scope>
    <source>
        <strain evidence="1 2">CCM 7609</strain>
    </source>
</reference>
<sequence length="46" mass="4944">MGTGRISPVFMQFLQGAGRSSTVEHCTPRVAGWAHERNTGPSGSQR</sequence>
<proteinExistence type="predicted"/>
<evidence type="ECO:0000313" key="1">
    <source>
        <dbReference type="EMBL" id="MFB9073762.1"/>
    </source>
</evidence>
<protein>
    <submittedName>
        <fullName evidence="1">Uncharacterized protein</fullName>
    </submittedName>
</protein>
<evidence type="ECO:0000313" key="2">
    <source>
        <dbReference type="Proteomes" id="UP001589575"/>
    </source>
</evidence>
<keyword evidence="2" id="KW-1185">Reference proteome</keyword>
<gene>
    <name evidence="1" type="ORF">ACFFX0_22180</name>
</gene>